<dbReference type="EMBL" id="CP029788">
    <property type="protein sequence ID" value="AWT44521.1"/>
    <property type="molecule type" value="Genomic_DNA"/>
</dbReference>
<organism evidence="1 2">
    <name type="scientific">Streptomyces actuosus</name>
    <dbReference type="NCBI Taxonomy" id="1885"/>
    <lineage>
        <taxon>Bacteria</taxon>
        <taxon>Bacillati</taxon>
        <taxon>Actinomycetota</taxon>
        <taxon>Actinomycetes</taxon>
        <taxon>Kitasatosporales</taxon>
        <taxon>Streptomycetaceae</taxon>
        <taxon>Streptomyces</taxon>
    </lineage>
</organism>
<name>A0A2U9P5T8_STRAS</name>
<evidence type="ECO:0000313" key="2">
    <source>
        <dbReference type="Proteomes" id="UP000247634"/>
    </source>
</evidence>
<dbReference type="Proteomes" id="UP000247634">
    <property type="component" value="Chromosome"/>
</dbReference>
<accession>A0A2U9P5T8</accession>
<dbReference type="AlphaFoldDB" id="A0A2U9P5T8"/>
<dbReference type="KEGG" id="sact:DMT42_20965"/>
<dbReference type="GO" id="GO:0016747">
    <property type="term" value="F:acyltransferase activity, transferring groups other than amino-acyl groups"/>
    <property type="evidence" value="ECO:0007669"/>
    <property type="project" value="UniProtKB-ARBA"/>
</dbReference>
<dbReference type="RefSeq" id="WP_110629422.1">
    <property type="nucleotide sequence ID" value="NZ_CP029788.1"/>
</dbReference>
<sequence length="246" mass="25180">MTTVFFHGLRGAVRLRAAVVLATPGFRADLSQDHVPEALVTEVAAQDVRGKQDPASLLGALAARELTTASPAGDDDPFSRGVFVSTRRGNQRSVRAFAGALAAGRRSPSTFSVAGYNIVAQSTARELAARGPSVVLAGQRATLDGALFLAALRLGSGAIRTGYVGHVTWLPDATGRSGEGLAVLAAVEHVDSAVSVSEQHVVALDPADLYAPRGTDGPGGAPAAEDFAAAHRVAPLLADSRTAGVR</sequence>
<gene>
    <name evidence="1" type="ORF">DMT42_20965</name>
</gene>
<proteinExistence type="predicted"/>
<dbReference type="InterPro" id="IPR016039">
    <property type="entry name" value="Thiolase-like"/>
</dbReference>
<dbReference type="OrthoDB" id="9918252at2"/>
<reference evidence="1 2" key="1">
    <citation type="submission" date="2018-06" db="EMBL/GenBank/DDBJ databases">
        <title>The complete genome sequence of a nosiheptide producer Streptomyces actuosus ATCC 25421: deducing the ability of producing a new class III lantibiotics.</title>
        <authorList>
            <person name="Liu W."/>
            <person name="Sun F."/>
            <person name="Hu Y."/>
        </authorList>
    </citation>
    <scope>NUCLEOTIDE SEQUENCE [LARGE SCALE GENOMIC DNA]</scope>
    <source>
        <strain evidence="1 2">ATCC 25421</strain>
    </source>
</reference>
<protein>
    <recommendedName>
        <fullName evidence="3">Beta-ketoacyl synthase N-terminal domain-containing protein</fullName>
    </recommendedName>
</protein>
<dbReference type="Gene3D" id="3.40.47.10">
    <property type="match status" value="1"/>
</dbReference>
<keyword evidence="2" id="KW-1185">Reference proteome</keyword>
<evidence type="ECO:0000313" key="1">
    <source>
        <dbReference type="EMBL" id="AWT44521.1"/>
    </source>
</evidence>
<evidence type="ECO:0008006" key="3">
    <source>
        <dbReference type="Google" id="ProtNLM"/>
    </source>
</evidence>